<evidence type="ECO:0000256" key="1">
    <source>
        <dbReference type="SAM" id="MobiDB-lite"/>
    </source>
</evidence>
<protein>
    <submittedName>
        <fullName evidence="2">Uncharacterized protein</fullName>
    </submittedName>
</protein>
<gene>
    <name evidence="2" type="ORF">LTR97_011750</name>
</gene>
<name>A0AAN7VRX4_9PEZI</name>
<feature type="compositionally biased region" description="Basic and acidic residues" evidence="1">
    <location>
        <begin position="81"/>
        <end position="93"/>
    </location>
</feature>
<evidence type="ECO:0000313" key="3">
    <source>
        <dbReference type="Proteomes" id="UP001310594"/>
    </source>
</evidence>
<feature type="compositionally biased region" description="Polar residues" evidence="1">
    <location>
        <begin position="46"/>
        <end position="61"/>
    </location>
</feature>
<feature type="region of interest" description="Disordered" evidence="1">
    <location>
        <begin position="1"/>
        <end position="100"/>
    </location>
</feature>
<sequence length="157" mass="17682">MADTDGDSHMDSPPDLFDQDVETPIDQFIDPSTMSPPDSQHHAPGANSNGKRPLNTISNGNGEDPNAAIDLTGAAPAMEPRAPKKQDFPEKKHQSGYTWDRFEDEPGYQWLSKKALDERNRAWDSMVHKDHMVKNRYGDVFEMAEKEQAMLNSLKQQ</sequence>
<feature type="compositionally biased region" description="Basic and acidic residues" evidence="1">
    <location>
        <begin position="1"/>
        <end position="12"/>
    </location>
</feature>
<dbReference type="AlphaFoldDB" id="A0AAN7VRX4"/>
<comment type="caution">
    <text evidence="2">The sequence shown here is derived from an EMBL/GenBank/DDBJ whole genome shotgun (WGS) entry which is preliminary data.</text>
</comment>
<organism evidence="2 3">
    <name type="scientific">Elasticomyces elasticus</name>
    <dbReference type="NCBI Taxonomy" id="574655"/>
    <lineage>
        <taxon>Eukaryota</taxon>
        <taxon>Fungi</taxon>
        <taxon>Dikarya</taxon>
        <taxon>Ascomycota</taxon>
        <taxon>Pezizomycotina</taxon>
        <taxon>Dothideomycetes</taxon>
        <taxon>Dothideomycetidae</taxon>
        <taxon>Mycosphaerellales</taxon>
        <taxon>Teratosphaeriaceae</taxon>
        <taxon>Elasticomyces</taxon>
    </lineage>
</organism>
<accession>A0AAN7VRX4</accession>
<reference evidence="2" key="1">
    <citation type="submission" date="2023-08" db="EMBL/GenBank/DDBJ databases">
        <title>Black Yeasts Isolated from many extreme environments.</title>
        <authorList>
            <person name="Coleine C."/>
            <person name="Stajich J.E."/>
            <person name="Selbmann L."/>
        </authorList>
    </citation>
    <scope>NUCLEOTIDE SEQUENCE</scope>
    <source>
        <strain evidence="2">CCFEE 5810</strain>
    </source>
</reference>
<dbReference type="Proteomes" id="UP001310594">
    <property type="component" value="Unassembled WGS sequence"/>
</dbReference>
<proteinExistence type="predicted"/>
<evidence type="ECO:0000313" key="2">
    <source>
        <dbReference type="EMBL" id="KAK5691098.1"/>
    </source>
</evidence>
<dbReference type="EMBL" id="JAVRQU010000022">
    <property type="protein sequence ID" value="KAK5691098.1"/>
    <property type="molecule type" value="Genomic_DNA"/>
</dbReference>